<feature type="transmembrane region" description="Helical" evidence="1">
    <location>
        <begin position="68"/>
        <end position="91"/>
    </location>
</feature>
<dbReference type="EMBL" id="SODP01000001">
    <property type="protein sequence ID" value="TDW77938.1"/>
    <property type="molecule type" value="Genomic_DNA"/>
</dbReference>
<proteinExistence type="predicted"/>
<reference evidence="3 4" key="1">
    <citation type="submission" date="2019-03" db="EMBL/GenBank/DDBJ databases">
        <title>Genomic Encyclopedia of Type Strains, Phase III (KMG-III): the genomes of soil and plant-associated and newly described type strains.</title>
        <authorList>
            <person name="Whitman W."/>
        </authorList>
    </citation>
    <scope>NUCLEOTIDE SEQUENCE [LARGE SCALE GENOMIC DNA]</scope>
    <source>
        <strain evidence="3 4">VKM Ac-2573</strain>
    </source>
</reference>
<protein>
    <recommendedName>
        <fullName evidence="5">DUF998 domain-containing protein</fullName>
    </recommendedName>
</protein>
<gene>
    <name evidence="3" type="ORF">EV653_3121</name>
</gene>
<dbReference type="OrthoDB" id="4241523at2"/>
<dbReference type="Proteomes" id="UP000295146">
    <property type="component" value="Unassembled WGS sequence"/>
</dbReference>
<keyword evidence="1" id="KW-0472">Membrane</keyword>
<sequence length="153" mass="15299">MRTRSATLTSTPPTPAKVPLRALLRVSLVATVAAAAATETLTAIVRIAGVDLAVGNPGGSPSSVVPVNAGACAIAVAMCMVTGTAMAAIINWRSSRPARTYRIAAAVLALLSPVAPLTAAGTDNATKLTLICAHLLAAAVVITMVSRCLAGTR</sequence>
<name>A0A4R8CP67_9ACTN</name>
<dbReference type="RefSeq" id="WP_134103343.1">
    <property type="nucleotide sequence ID" value="NZ_SODP01000001.1"/>
</dbReference>
<dbReference type="AlphaFoldDB" id="A0A4R8CP67"/>
<evidence type="ECO:0000256" key="2">
    <source>
        <dbReference type="SAM" id="SignalP"/>
    </source>
</evidence>
<feature type="transmembrane region" description="Helical" evidence="1">
    <location>
        <begin position="103"/>
        <end position="122"/>
    </location>
</feature>
<evidence type="ECO:0008006" key="5">
    <source>
        <dbReference type="Google" id="ProtNLM"/>
    </source>
</evidence>
<feature type="chain" id="PRO_5020507170" description="DUF998 domain-containing protein" evidence="2">
    <location>
        <begin position="36"/>
        <end position="153"/>
    </location>
</feature>
<keyword evidence="2" id="KW-0732">Signal</keyword>
<feature type="signal peptide" evidence="2">
    <location>
        <begin position="1"/>
        <end position="35"/>
    </location>
</feature>
<dbReference type="Pfam" id="PF19545">
    <property type="entry name" value="DUF6069"/>
    <property type="match status" value="1"/>
</dbReference>
<accession>A0A4R8CP67</accession>
<dbReference type="InterPro" id="IPR045713">
    <property type="entry name" value="DUF6069"/>
</dbReference>
<feature type="transmembrane region" description="Helical" evidence="1">
    <location>
        <begin position="26"/>
        <end position="48"/>
    </location>
</feature>
<keyword evidence="1" id="KW-0812">Transmembrane</keyword>
<evidence type="ECO:0000256" key="1">
    <source>
        <dbReference type="SAM" id="Phobius"/>
    </source>
</evidence>
<evidence type="ECO:0000313" key="3">
    <source>
        <dbReference type="EMBL" id="TDW77938.1"/>
    </source>
</evidence>
<evidence type="ECO:0000313" key="4">
    <source>
        <dbReference type="Proteomes" id="UP000295146"/>
    </source>
</evidence>
<keyword evidence="1" id="KW-1133">Transmembrane helix</keyword>
<comment type="caution">
    <text evidence="3">The sequence shown here is derived from an EMBL/GenBank/DDBJ whole genome shotgun (WGS) entry which is preliminary data.</text>
</comment>
<keyword evidence="4" id="KW-1185">Reference proteome</keyword>
<organism evidence="3 4">
    <name type="scientific">Kribbella pratensis</name>
    <dbReference type="NCBI Taxonomy" id="2512112"/>
    <lineage>
        <taxon>Bacteria</taxon>
        <taxon>Bacillati</taxon>
        <taxon>Actinomycetota</taxon>
        <taxon>Actinomycetes</taxon>
        <taxon>Propionibacteriales</taxon>
        <taxon>Kribbellaceae</taxon>
        <taxon>Kribbella</taxon>
    </lineage>
</organism>
<feature type="transmembrane region" description="Helical" evidence="1">
    <location>
        <begin position="128"/>
        <end position="150"/>
    </location>
</feature>